<reference evidence="3" key="2">
    <citation type="submission" date="2020-09" db="EMBL/GenBank/DDBJ databases">
        <authorList>
            <person name="Sun Q."/>
            <person name="Zhou Y."/>
        </authorList>
    </citation>
    <scope>NUCLEOTIDE SEQUENCE</scope>
    <source>
        <strain evidence="3">CGMCC 1.12827</strain>
    </source>
</reference>
<comment type="caution">
    <text evidence="3">The sequence shown here is derived from an EMBL/GenBank/DDBJ whole genome shotgun (WGS) entry which is preliminary data.</text>
</comment>
<keyword evidence="4" id="KW-1185">Reference proteome</keyword>
<dbReference type="AlphaFoldDB" id="A0A916WY99"/>
<dbReference type="Pfam" id="PF10708">
    <property type="entry name" value="DUF2510"/>
    <property type="match status" value="1"/>
</dbReference>
<name>A0A916WY99_9ACTN</name>
<feature type="region of interest" description="Disordered" evidence="1">
    <location>
        <begin position="19"/>
        <end position="43"/>
    </location>
</feature>
<evidence type="ECO:0000313" key="4">
    <source>
        <dbReference type="Proteomes" id="UP000621454"/>
    </source>
</evidence>
<accession>A0A916WY99</accession>
<evidence type="ECO:0000256" key="1">
    <source>
        <dbReference type="SAM" id="MobiDB-lite"/>
    </source>
</evidence>
<reference evidence="3" key="1">
    <citation type="journal article" date="2014" name="Int. J. Syst. Evol. Microbiol.">
        <title>Complete genome sequence of Corynebacterium casei LMG S-19264T (=DSM 44701T), isolated from a smear-ripened cheese.</title>
        <authorList>
            <consortium name="US DOE Joint Genome Institute (JGI-PGF)"/>
            <person name="Walter F."/>
            <person name="Albersmeier A."/>
            <person name="Kalinowski J."/>
            <person name="Ruckert C."/>
        </authorList>
    </citation>
    <scope>NUCLEOTIDE SEQUENCE</scope>
    <source>
        <strain evidence="3">CGMCC 1.12827</strain>
    </source>
</reference>
<sequence>MDRWAFSQAAAATDFRQPLVASPPWPSVDSVNAPSTPPPGWFPDPAERYQLRFWSGTSWTEHVSADGRALVDPMGPPGTAPATPINAAPEVAASDALATTTPAADKPGFLERRRRKREAARQQAIADDASRDELQSTAIDAALGDTVAMTALPALVATARHLYSDRDFESRAWSAITKAIRVALADDILSADESEHIQRLGEAFGITSVFDEVATRDSELLEELAVAEINDGRLPIEENSPLIPRSGEVAHYSCRVALMKETAVREFRGGSQGVSIRIAKGVNYRVGGVRGRSVVVGTTQTEQDTGDLVITDRRAVFIGGKRTLEFRYDRLIALEQYRDGIRMNVSNRQTASLFIVKSGSPTIAAALISHLAASAER</sequence>
<feature type="region of interest" description="Disordered" evidence="1">
    <location>
        <begin position="97"/>
        <end position="130"/>
    </location>
</feature>
<evidence type="ECO:0000259" key="2">
    <source>
        <dbReference type="Pfam" id="PF10708"/>
    </source>
</evidence>
<evidence type="ECO:0000313" key="3">
    <source>
        <dbReference type="EMBL" id="GGB39861.1"/>
    </source>
</evidence>
<feature type="domain" description="DUF2510" evidence="2">
    <location>
        <begin position="39"/>
        <end position="67"/>
    </location>
</feature>
<dbReference type="InterPro" id="IPR018929">
    <property type="entry name" value="DUF2510"/>
</dbReference>
<proteinExistence type="predicted"/>
<dbReference type="Proteomes" id="UP000621454">
    <property type="component" value="Unassembled WGS sequence"/>
</dbReference>
<protein>
    <recommendedName>
        <fullName evidence="2">DUF2510 domain-containing protein</fullName>
    </recommendedName>
</protein>
<gene>
    <name evidence="3" type="ORF">GCM10011489_29370</name>
</gene>
<organism evidence="3 4">
    <name type="scientific">Gordonia jinhuaensis</name>
    <dbReference type="NCBI Taxonomy" id="1517702"/>
    <lineage>
        <taxon>Bacteria</taxon>
        <taxon>Bacillati</taxon>
        <taxon>Actinomycetota</taxon>
        <taxon>Actinomycetes</taxon>
        <taxon>Mycobacteriales</taxon>
        <taxon>Gordoniaceae</taxon>
        <taxon>Gordonia</taxon>
    </lineage>
</organism>
<dbReference type="EMBL" id="BMGC01000024">
    <property type="protein sequence ID" value="GGB39861.1"/>
    <property type="molecule type" value="Genomic_DNA"/>
</dbReference>